<evidence type="ECO:0000313" key="3">
    <source>
        <dbReference type="EMBL" id="BBO78686.1"/>
    </source>
</evidence>
<dbReference type="GO" id="GO:0009249">
    <property type="term" value="P:protein lipoylation"/>
    <property type="evidence" value="ECO:0007669"/>
    <property type="project" value="TreeGrafter"/>
</dbReference>
<dbReference type="Proteomes" id="UP000427769">
    <property type="component" value="Chromosome"/>
</dbReference>
<dbReference type="PANTHER" id="PTHR11715:SF3">
    <property type="entry name" value="GLYCINE CLEAVAGE SYSTEM H PROTEIN-RELATED"/>
    <property type="match status" value="1"/>
</dbReference>
<keyword evidence="4" id="KW-1185">Reference proteome</keyword>
<organism evidence="3 4">
    <name type="scientific">Desulfosarcina widdelii</name>
    <dbReference type="NCBI Taxonomy" id="947919"/>
    <lineage>
        <taxon>Bacteria</taxon>
        <taxon>Pseudomonadati</taxon>
        <taxon>Thermodesulfobacteriota</taxon>
        <taxon>Desulfobacteria</taxon>
        <taxon>Desulfobacterales</taxon>
        <taxon>Desulfosarcinaceae</taxon>
        <taxon>Desulfosarcina</taxon>
    </lineage>
</organism>
<dbReference type="AlphaFoldDB" id="A0A5K7ZA07"/>
<feature type="region of interest" description="Disordered" evidence="2">
    <location>
        <begin position="1"/>
        <end position="23"/>
    </location>
</feature>
<dbReference type="EMBL" id="AP021875">
    <property type="protein sequence ID" value="BBO78686.1"/>
    <property type="molecule type" value="Genomic_DNA"/>
</dbReference>
<reference evidence="3 4" key="1">
    <citation type="submission" date="2019-11" db="EMBL/GenBank/DDBJ databases">
        <title>Comparative genomics of hydrocarbon-degrading Desulfosarcina strains.</title>
        <authorList>
            <person name="Watanabe M."/>
            <person name="Kojima H."/>
            <person name="Fukui M."/>
        </authorList>
    </citation>
    <scope>NUCLEOTIDE SEQUENCE [LARGE SCALE GENOMIC DNA]</scope>
    <source>
        <strain evidence="3 4">PP31</strain>
    </source>
</reference>
<dbReference type="InterPro" id="IPR002930">
    <property type="entry name" value="GCV_H"/>
</dbReference>
<protein>
    <recommendedName>
        <fullName evidence="5">Glycine cleavage system protein H</fullName>
    </recommendedName>
</protein>
<keyword evidence="1" id="KW-0450">Lipoyl</keyword>
<evidence type="ECO:0008006" key="5">
    <source>
        <dbReference type="Google" id="ProtNLM"/>
    </source>
</evidence>
<dbReference type="KEGG" id="dwd:DSCW_61030"/>
<accession>A0A5K7ZA07</accession>
<dbReference type="InterPro" id="IPR033753">
    <property type="entry name" value="GCV_H/Fam206"/>
</dbReference>
<dbReference type="Pfam" id="PF01597">
    <property type="entry name" value="GCV_H"/>
    <property type="match status" value="1"/>
</dbReference>
<name>A0A5K7ZA07_9BACT</name>
<dbReference type="RefSeq" id="WP_155307297.1">
    <property type="nucleotide sequence ID" value="NZ_AP021875.1"/>
</dbReference>
<dbReference type="CDD" id="cd06848">
    <property type="entry name" value="GCS_H"/>
    <property type="match status" value="1"/>
</dbReference>
<dbReference type="InterPro" id="IPR011053">
    <property type="entry name" value="Single_hybrid_motif"/>
</dbReference>
<dbReference type="GO" id="GO:0005737">
    <property type="term" value="C:cytoplasm"/>
    <property type="evidence" value="ECO:0007669"/>
    <property type="project" value="TreeGrafter"/>
</dbReference>
<gene>
    <name evidence="3" type="ORF">DSCW_61030</name>
</gene>
<dbReference type="SUPFAM" id="SSF51230">
    <property type="entry name" value="Single hybrid motif"/>
    <property type="match status" value="1"/>
</dbReference>
<evidence type="ECO:0000313" key="4">
    <source>
        <dbReference type="Proteomes" id="UP000427769"/>
    </source>
</evidence>
<dbReference type="PANTHER" id="PTHR11715">
    <property type="entry name" value="GLYCINE CLEAVAGE SYSTEM H PROTEIN"/>
    <property type="match status" value="1"/>
</dbReference>
<sequence length="333" mass="37704">MIEKKDNHSRSHIGYGSSYRRGRHHEVKQPAGIGSVLGGQVWVIKPDKKAQAENPCLWMQSGAVKFKSCNNFYDCTTCKYDHAMQAKVDKGKQVSWQDAMRRRPALERVCRHSLTQRIAHRACAYDFRCEKCDFDQYFEDVLSAKTKSDPTWVETVKGFDVPRHYHFHNGHTWARIESGGYMRIGLDDFSQKVFGQADGFELPLMGKEMNHNEIAWGLKRRDNLADVRSPVDGVIVEVNTRVLENPGLTNREPYGDGWLFLVRTPDIKSAAKQLMSDADSTNWISEEVGVLEEMVTEVAGPLAADGGTFGSDLYGNLPGLEWKKLARAFLKTE</sequence>
<dbReference type="OrthoDB" id="5522904at2"/>
<dbReference type="Gene3D" id="2.40.50.100">
    <property type="match status" value="1"/>
</dbReference>
<proteinExistence type="predicted"/>
<dbReference type="GO" id="GO:0005960">
    <property type="term" value="C:glycine cleavage complex"/>
    <property type="evidence" value="ECO:0007669"/>
    <property type="project" value="InterPro"/>
</dbReference>
<evidence type="ECO:0000256" key="1">
    <source>
        <dbReference type="ARBA" id="ARBA00022823"/>
    </source>
</evidence>
<dbReference type="GO" id="GO:0019464">
    <property type="term" value="P:glycine decarboxylation via glycine cleavage system"/>
    <property type="evidence" value="ECO:0007669"/>
    <property type="project" value="InterPro"/>
</dbReference>
<evidence type="ECO:0000256" key="2">
    <source>
        <dbReference type="SAM" id="MobiDB-lite"/>
    </source>
</evidence>